<dbReference type="Gene3D" id="3.30.460.10">
    <property type="entry name" value="Beta Polymerase, domain 2"/>
    <property type="match status" value="1"/>
</dbReference>
<evidence type="ECO:0000256" key="4">
    <source>
        <dbReference type="ARBA" id="ARBA00022695"/>
    </source>
</evidence>
<protein>
    <submittedName>
        <fullName evidence="11">tRNA nucleotidyltransferase</fullName>
    </submittedName>
</protein>
<keyword evidence="2 8" id="KW-0808">Transferase</keyword>
<keyword evidence="7" id="KW-0460">Magnesium</keyword>
<feature type="domain" description="tRNA nucleotidyltransferase/poly(A) polymerase RNA and SrmB- binding" evidence="10">
    <location>
        <begin position="181"/>
        <end position="234"/>
    </location>
</feature>
<dbReference type="PANTHER" id="PTHR46173">
    <property type="entry name" value="CCA TRNA NUCLEOTIDYLTRANSFERASE 1, MITOCHONDRIAL"/>
    <property type="match status" value="1"/>
</dbReference>
<dbReference type="Pfam" id="PF12627">
    <property type="entry name" value="PolyA_pol_RNAbd"/>
    <property type="match status" value="1"/>
</dbReference>
<dbReference type="InterPro" id="IPR032828">
    <property type="entry name" value="PolyA_RNA-bd"/>
</dbReference>
<dbReference type="Proteomes" id="UP000244338">
    <property type="component" value="Unassembled WGS sequence"/>
</dbReference>
<dbReference type="InterPro" id="IPR043519">
    <property type="entry name" value="NT_sf"/>
</dbReference>
<comment type="caution">
    <text evidence="11">The sequence shown here is derived from an EMBL/GenBank/DDBJ whole genome shotgun (WGS) entry which is preliminary data.</text>
</comment>
<dbReference type="SUPFAM" id="SSF81301">
    <property type="entry name" value="Nucleotidyltransferase"/>
    <property type="match status" value="1"/>
</dbReference>
<evidence type="ECO:0000256" key="7">
    <source>
        <dbReference type="ARBA" id="ARBA00022842"/>
    </source>
</evidence>
<dbReference type="CDD" id="cd05398">
    <property type="entry name" value="NT_ClassII-CCAase"/>
    <property type="match status" value="1"/>
</dbReference>
<dbReference type="InterPro" id="IPR050264">
    <property type="entry name" value="Bact_CCA-adding_enz_type3_sf"/>
</dbReference>
<evidence type="ECO:0000259" key="9">
    <source>
        <dbReference type="Pfam" id="PF01743"/>
    </source>
</evidence>
<dbReference type="InterPro" id="IPR002646">
    <property type="entry name" value="PolA_pol_head_dom"/>
</dbReference>
<comment type="similarity">
    <text evidence="8">Belongs to the tRNA nucleotidyltransferase/poly(A) polymerase family.</text>
</comment>
<sequence length="464" mass="53409">MSSVPYSFSTVISKSIVWQRALRLLEAIESYGGEAYIVGGALRDALWGKIGGDIDIATSFRPQEILRLFPKSYPTGAAFGTVTVIYEGTPFEVTTFRKEVYPAHDRHPQVEFADALTTDLARRDFTINALAWRRDGMLIDPFSGLKDLRRRRLKTVGHAKERFLEDPLRLLRALRFAWTYNLSLDRETHEALFTCRASLRDVSPERIVMELEKMFAHIPPLRMARGLDRYALLMQMEKMEPFVALSPEDGPLFWWAALALGGKAAVPFTVELKREDQPWSWAMLPLPRKTRRLIQSAETISRAPSNLGRKRLSLEALLQRGSMVTQINRSQRTIDTKLYALSHTPLNRTQERDLDVAMYLWLWTTEGAKCVYQTLRIEHLDQGYPRIFTLHTFSTLARHYSTLHAPKLQDLALSMERLVREWRRPAGRWVGELQKKLWEAVNFSGLPNEESTLLEAASMMMRDL</sequence>
<comment type="cofactor">
    <cofactor evidence="1">
        <name>Mg(2+)</name>
        <dbReference type="ChEBI" id="CHEBI:18420"/>
    </cofactor>
</comment>
<evidence type="ECO:0000259" key="10">
    <source>
        <dbReference type="Pfam" id="PF12627"/>
    </source>
</evidence>
<keyword evidence="5" id="KW-0479">Metal-binding</keyword>
<evidence type="ECO:0000256" key="2">
    <source>
        <dbReference type="ARBA" id="ARBA00022679"/>
    </source>
</evidence>
<dbReference type="AlphaFoldDB" id="A0A2R6Y1S8"/>
<dbReference type="GO" id="GO:0016779">
    <property type="term" value="F:nucleotidyltransferase activity"/>
    <property type="evidence" value="ECO:0007669"/>
    <property type="project" value="UniProtKB-KW"/>
</dbReference>
<evidence type="ECO:0000256" key="1">
    <source>
        <dbReference type="ARBA" id="ARBA00001946"/>
    </source>
</evidence>
<dbReference type="GO" id="GO:0000049">
    <property type="term" value="F:tRNA binding"/>
    <property type="evidence" value="ECO:0007669"/>
    <property type="project" value="TreeGrafter"/>
</dbReference>
<dbReference type="EMBL" id="PEBX01000023">
    <property type="protein sequence ID" value="PTQ56637.1"/>
    <property type="molecule type" value="Genomic_DNA"/>
</dbReference>
<dbReference type="GO" id="GO:0046872">
    <property type="term" value="F:metal ion binding"/>
    <property type="evidence" value="ECO:0007669"/>
    <property type="project" value="UniProtKB-KW"/>
</dbReference>
<keyword evidence="8" id="KW-0694">RNA-binding</keyword>
<evidence type="ECO:0000313" key="11">
    <source>
        <dbReference type="EMBL" id="PTQ56637.1"/>
    </source>
</evidence>
<evidence type="ECO:0000256" key="5">
    <source>
        <dbReference type="ARBA" id="ARBA00022723"/>
    </source>
</evidence>
<accession>A0A2R6Y1S8</accession>
<dbReference type="Gene3D" id="1.10.3090.10">
    <property type="entry name" value="cca-adding enzyme, domain 2"/>
    <property type="match status" value="1"/>
</dbReference>
<dbReference type="GO" id="GO:0000166">
    <property type="term" value="F:nucleotide binding"/>
    <property type="evidence" value="ECO:0007669"/>
    <property type="project" value="UniProtKB-KW"/>
</dbReference>
<evidence type="ECO:0000256" key="3">
    <source>
        <dbReference type="ARBA" id="ARBA00022694"/>
    </source>
</evidence>
<gene>
    <name evidence="11" type="ORF">BSOLF_2905</name>
</gene>
<dbReference type="Pfam" id="PF01743">
    <property type="entry name" value="PolyA_pol"/>
    <property type="match status" value="1"/>
</dbReference>
<reference evidence="12" key="1">
    <citation type="journal article" date="2018" name="Sci. Rep.">
        <title>Lignite coal burning seam in the remote Altai Mountains harbors a hydrogen-driven thermophilic microbial community.</title>
        <authorList>
            <person name="Kadnikov V.V."/>
            <person name="Mardanov A.V."/>
            <person name="Ivasenko D.A."/>
            <person name="Antsiferov D.V."/>
            <person name="Beletsky A.V."/>
            <person name="Karnachuk O.V."/>
            <person name="Ravin N.V."/>
        </authorList>
    </citation>
    <scope>NUCLEOTIDE SEQUENCE [LARGE SCALE GENOMIC DNA]</scope>
</reference>
<evidence type="ECO:0000313" key="12">
    <source>
        <dbReference type="Proteomes" id="UP000244338"/>
    </source>
</evidence>
<evidence type="ECO:0000256" key="8">
    <source>
        <dbReference type="RuleBase" id="RU003953"/>
    </source>
</evidence>
<dbReference type="SUPFAM" id="SSF81891">
    <property type="entry name" value="Poly A polymerase C-terminal region-like"/>
    <property type="match status" value="1"/>
</dbReference>
<dbReference type="PANTHER" id="PTHR46173:SF1">
    <property type="entry name" value="CCA TRNA NUCLEOTIDYLTRANSFERASE 1, MITOCHONDRIAL"/>
    <property type="match status" value="1"/>
</dbReference>
<feature type="domain" description="Poly A polymerase head" evidence="9">
    <location>
        <begin position="35"/>
        <end position="153"/>
    </location>
</feature>
<dbReference type="Gene3D" id="1.10.246.80">
    <property type="match status" value="1"/>
</dbReference>
<keyword evidence="3" id="KW-0819">tRNA processing</keyword>
<keyword evidence="4" id="KW-0548">Nucleotidyltransferase</keyword>
<name>A0A2R6Y1S8_9BACL</name>
<keyword evidence="6" id="KW-0547">Nucleotide-binding</keyword>
<proteinExistence type="inferred from homology"/>
<dbReference type="GO" id="GO:0008033">
    <property type="term" value="P:tRNA processing"/>
    <property type="evidence" value="ECO:0007669"/>
    <property type="project" value="UniProtKB-KW"/>
</dbReference>
<evidence type="ECO:0000256" key="6">
    <source>
        <dbReference type="ARBA" id="ARBA00022741"/>
    </source>
</evidence>
<organism evidence="11 12">
    <name type="scientific">Candidatus Carbonibacillus altaicus</name>
    <dbReference type="NCBI Taxonomy" id="2163959"/>
    <lineage>
        <taxon>Bacteria</taxon>
        <taxon>Bacillati</taxon>
        <taxon>Bacillota</taxon>
        <taxon>Bacilli</taxon>
        <taxon>Bacillales</taxon>
        <taxon>Candidatus Carbonibacillus</taxon>
    </lineage>
</organism>